<dbReference type="Proteomes" id="UP001220256">
    <property type="component" value="Unassembled WGS sequence"/>
</dbReference>
<sequence length="157" mass="17782">MDGNTSDVVRLAKASTGPQTGPTAPILREPLRKKVKCDGTRPVCVLCRTFDLPCKYEDTVRRKKKHNREEHYHELEQRIQSLQDELNEAHASKRRRVPSDEDTGLEHVQPSEVSDSELPSLRNVSAQMSFEAEADRGDGDGGSYILKTLKGAMRFFW</sequence>
<dbReference type="Gene3D" id="4.10.240.10">
    <property type="entry name" value="Zn(2)-C6 fungal-type DNA-binding domain"/>
    <property type="match status" value="1"/>
</dbReference>
<evidence type="ECO:0000256" key="7">
    <source>
        <dbReference type="SAM" id="MobiDB-lite"/>
    </source>
</evidence>
<feature type="domain" description="Zn(2)-C6 fungal-type" evidence="8">
    <location>
        <begin position="32"/>
        <end position="62"/>
    </location>
</feature>
<evidence type="ECO:0000256" key="3">
    <source>
        <dbReference type="ARBA" id="ARBA00023015"/>
    </source>
</evidence>
<comment type="subcellular location">
    <subcellularLocation>
        <location evidence="1">Nucleus</location>
    </subcellularLocation>
</comment>
<accession>A0ABQ8WY27</accession>
<dbReference type="InterPro" id="IPR001138">
    <property type="entry name" value="Zn2Cys6_DnaBD"/>
</dbReference>
<dbReference type="SUPFAM" id="SSF57701">
    <property type="entry name" value="Zn2/Cys6 DNA-binding domain"/>
    <property type="match status" value="1"/>
</dbReference>
<dbReference type="Pfam" id="PF00172">
    <property type="entry name" value="Zn_clus"/>
    <property type="match status" value="1"/>
</dbReference>
<organism evidence="9 10">
    <name type="scientific">Penicillium chrysogenum</name>
    <name type="common">Penicillium notatum</name>
    <dbReference type="NCBI Taxonomy" id="5076"/>
    <lineage>
        <taxon>Eukaryota</taxon>
        <taxon>Fungi</taxon>
        <taxon>Dikarya</taxon>
        <taxon>Ascomycota</taxon>
        <taxon>Pezizomycotina</taxon>
        <taxon>Eurotiomycetes</taxon>
        <taxon>Eurotiomycetidae</taxon>
        <taxon>Eurotiales</taxon>
        <taxon>Aspergillaceae</taxon>
        <taxon>Penicillium</taxon>
        <taxon>Penicillium chrysogenum species complex</taxon>
    </lineage>
</organism>
<evidence type="ECO:0000259" key="8">
    <source>
        <dbReference type="Pfam" id="PF00172"/>
    </source>
</evidence>
<keyword evidence="6" id="KW-0539">Nucleus</keyword>
<evidence type="ECO:0000256" key="1">
    <source>
        <dbReference type="ARBA" id="ARBA00004123"/>
    </source>
</evidence>
<comment type="caution">
    <text evidence="9">The sequence shown here is derived from an EMBL/GenBank/DDBJ whole genome shotgun (WGS) entry which is preliminary data.</text>
</comment>
<keyword evidence="5" id="KW-0804">Transcription</keyword>
<feature type="region of interest" description="Disordered" evidence="7">
    <location>
        <begin position="81"/>
        <end position="120"/>
    </location>
</feature>
<dbReference type="EMBL" id="JAPVEB010000001">
    <property type="protein sequence ID" value="KAJ5283818.1"/>
    <property type="molecule type" value="Genomic_DNA"/>
</dbReference>
<reference evidence="9 10" key="1">
    <citation type="journal article" date="2023" name="IMA Fungus">
        <title>Comparative genomic study of the Penicillium genus elucidates a diverse pangenome and 15 lateral gene transfer events.</title>
        <authorList>
            <person name="Petersen C."/>
            <person name="Sorensen T."/>
            <person name="Nielsen M.R."/>
            <person name="Sondergaard T.E."/>
            <person name="Sorensen J.L."/>
            <person name="Fitzpatrick D.A."/>
            <person name="Frisvad J.C."/>
            <person name="Nielsen K.L."/>
        </authorList>
    </citation>
    <scope>NUCLEOTIDE SEQUENCE [LARGE SCALE GENOMIC DNA]</scope>
    <source>
        <strain evidence="9 10">IBT 3361</strain>
    </source>
</reference>
<dbReference type="PANTHER" id="PTHR46910">
    <property type="entry name" value="TRANSCRIPTION FACTOR PDR1"/>
    <property type="match status" value="1"/>
</dbReference>
<name>A0ABQ8WY27_PENCH</name>
<evidence type="ECO:0000256" key="2">
    <source>
        <dbReference type="ARBA" id="ARBA00022723"/>
    </source>
</evidence>
<proteinExistence type="predicted"/>
<evidence type="ECO:0000256" key="5">
    <source>
        <dbReference type="ARBA" id="ARBA00023163"/>
    </source>
</evidence>
<protein>
    <recommendedName>
        <fullName evidence="8">Zn(2)-C6 fungal-type domain-containing protein</fullName>
    </recommendedName>
</protein>
<dbReference type="InterPro" id="IPR036864">
    <property type="entry name" value="Zn2-C6_fun-type_DNA-bd_sf"/>
</dbReference>
<keyword evidence="4" id="KW-0238">DNA-binding</keyword>
<evidence type="ECO:0000313" key="10">
    <source>
        <dbReference type="Proteomes" id="UP001220256"/>
    </source>
</evidence>
<evidence type="ECO:0000256" key="4">
    <source>
        <dbReference type="ARBA" id="ARBA00023125"/>
    </source>
</evidence>
<keyword evidence="3" id="KW-0805">Transcription regulation</keyword>
<gene>
    <name evidence="9" type="ORF">N7505_001798</name>
</gene>
<dbReference type="PANTHER" id="PTHR46910:SF3">
    <property type="entry name" value="HALOTOLERANCE PROTEIN 9-RELATED"/>
    <property type="match status" value="1"/>
</dbReference>
<feature type="region of interest" description="Disordered" evidence="7">
    <location>
        <begin position="1"/>
        <end position="25"/>
    </location>
</feature>
<evidence type="ECO:0000256" key="6">
    <source>
        <dbReference type="ARBA" id="ARBA00023242"/>
    </source>
</evidence>
<keyword evidence="10" id="KW-1185">Reference proteome</keyword>
<keyword evidence="2" id="KW-0479">Metal-binding</keyword>
<evidence type="ECO:0000313" key="9">
    <source>
        <dbReference type="EMBL" id="KAJ5283818.1"/>
    </source>
</evidence>
<dbReference type="InterPro" id="IPR050987">
    <property type="entry name" value="AtrR-like"/>
</dbReference>
<dbReference type="CDD" id="cd00067">
    <property type="entry name" value="GAL4"/>
    <property type="match status" value="1"/>
</dbReference>